<organism evidence="1 2">
    <name type="scientific">Choiromyces venosus 120613-1</name>
    <dbReference type="NCBI Taxonomy" id="1336337"/>
    <lineage>
        <taxon>Eukaryota</taxon>
        <taxon>Fungi</taxon>
        <taxon>Dikarya</taxon>
        <taxon>Ascomycota</taxon>
        <taxon>Pezizomycotina</taxon>
        <taxon>Pezizomycetes</taxon>
        <taxon>Pezizales</taxon>
        <taxon>Tuberaceae</taxon>
        <taxon>Choiromyces</taxon>
    </lineage>
</organism>
<reference evidence="1 2" key="1">
    <citation type="journal article" date="2018" name="Nat. Ecol. Evol.">
        <title>Pezizomycetes genomes reveal the molecular basis of ectomycorrhizal truffle lifestyle.</title>
        <authorList>
            <person name="Murat C."/>
            <person name="Payen T."/>
            <person name="Noel B."/>
            <person name="Kuo A."/>
            <person name="Morin E."/>
            <person name="Chen J."/>
            <person name="Kohler A."/>
            <person name="Krizsan K."/>
            <person name="Balestrini R."/>
            <person name="Da Silva C."/>
            <person name="Montanini B."/>
            <person name="Hainaut M."/>
            <person name="Levati E."/>
            <person name="Barry K.W."/>
            <person name="Belfiori B."/>
            <person name="Cichocki N."/>
            <person name="Clum A."/>
            <person name="Dockter R.B."/>
            <person name="Fauchery L."/>
            <person name="Guy J."/>
            <person name="Iotti M."/>
            <person name="Le Tacon F."/>
            <person name="Lindquist E.A."/>
            <person name="Lipzen A."/>
            <person name="Malagnac F."/>
            <person name="Mello A."/>
            <person name="Molinier V."/>
            <person name="Miyauchi S."/>
            <person name="Poulain J."/>
            <person name="Riccioni C."/>
            <person name="Rubini A."/>
            <person name="Sitrit Y."/>
            <person name="Splivallo R."/>
            <person name="Traeger S."/>
            <person name="Wang M."/>
            <person name="Zifcakova L."/>
            <person name="Wipf D."/>
            <person name="Zambonelli A."/>
            <person name="Paolocci F."/>
            <person name="Nowrousian M."/>
            <person name="Ottonello S."/>
            <person name="Baldrian P."/>
            <person name="Spatafora J.W."/>
            <person name="Henrissat B."/>
            <person name="Nagy L.G."/>
            <person name="Aury J.M."/>
            <person name="Wincker P."/>
            <person name="Grigoriev I.V."/>
            <person name="Bonfante P."/>
            <person name="Martin F.M."/>
        </authorList>
    </citation>
    <scope>NUCLEOTIDE SEQUENCE [LARGE SCALE GENOMIC DNA]</scope>
    <source>
        <strain evidence="1 2">120613-1</strain>
    </source>
</reference>
<evidence type="ECO:0000313" key="2">
    <source>
        <dbReference type="Proteomes" id="UP000276215"/>
    </source>
</evidence>
<keyword evidence="2" id="KW-1185">Reference proteome</keyword>
<sequence>MSCSWWQFGSEVFAKSSTCFLNFFTFHSASEICSIRWCSSCNNTTPFFQCFDLWHSNISSLQPPTAPLFETQKNLQFLHGQSMLSYRFSIWQSSFSISSP</sequence>
<gene>
    <name evidence="1" type="ORF">L873DRAFT_270027</name>
</gene>
<dbReference type="EMBL" id="ML120489">
    <property type="protein sequence ID" value="RPA91698.1"/>
    <property type="molecule type" value="Genomic_DNA"/>
</dbReference>
<protein>
    <submittedName>
        <fullName evidence="1">Uncharacterized protein</fullName>
    </submittedName>
</protein>
<accession>A0A3N4J3L6</accession>
<name>A0A3N4J3L6_9PEZI</name>
<dbReference type="AlphaFoldDB" id="A0A3N4J3L6"/>
<evidence type="ECO:0000313" key="1">
    <source>
        <dbReference type="EMBL" id="RPA91698.1"/>
    </source>
</evidence>
<proteinExistence type="predicted"/>
<dbReference type="Proteomes" id="UP000276215">
    <property type="component" value="Unassembled WGS sequence"/>
</dbReference>